<organism evidence="2 3">
    <name type="scientific">Urechidicola croceus</name>
    <dbReference type="NCBI Taxonomy" id="1850246"/>
    <lineage>
        <taxon>Bacteria</taxon>
        <taxon>Pseudomonadati</taxon>
        <taxon>Bacteroidota</taxon>
        <taxon>Flavobacteriia</taxon>
        <taxon>Flavobacteriales</taxon>
        <taxon>Flavobacteriaceae</taxon>
        <taxon>Urechidicola</taxon>
    </lineage>
</organism>
<dbReference type="CDD" id="cd07891">
    <property type="entry name" value="CYTH-like_CthTTM-like_1"/>
    <property type="match status" value="1"/>
</dbReference>
<dbReference type="EMBL" id="CP017478">
    <property type="protein sequence ID" value="AOW21137.1"/>
    <property type="molecule type" value="Genomic_DNA"/>
</dbReference>
<dbReference type="InterPro" id="IPR023577">
    <property type="entry name" value="CYTH_domain"/>
</dbReference>
<dbReference type="KEGG" id="lul:LPB138_10810"/>
<dbReference type="PIRSF" id="PIRSF016487">
    <property type="entry name" value="CYTH_UCP016487"/>
    <property type="match status" value="1"/>
</dbReference>
<dbReference type="Pfam" id="PF01928">
    <property type="entry name" value="CYTH"/>
    <property type="match status" value="1"/>
</dbReference>
<accession>A0A1D8P997</accession>
<protein>
    <submittedName>
        <fullName evidence="2">Adenylate cyclase</fullName>
    </submittedName>
</protein>
<dbReference type="OrthoDB" id="9805588at2"/>
<evidence type="ECO:0000259" key="1">
    <source>
        <dbReference type="PROSITE" id="PS51707"/>
    </source>
</evidence>
<dbReference type="AlphaFoldDB" id="A0A1D8P997"/>
<dbReference type="PANTHER" id="PTHR40114:SF1">
    <property type="entry name" value="SLR0698 PROTEIN"/>
    <property type="match status" value="1"/>
</dbReference>
<reference evidence="2 3" key="1">
    <citation type="submission" date="2016-10" db="EMBL/GenBank/DDBJ databases">
        <title>Lutibacter sp. LPB0138, isolated from marine gastropod.</title>
        <authorList>
            <person name="Kim E."/>
            <person name="Yi H."/>
        </authorList>
    </citation>
    <scope>NUCLEOTIDE SEQUENCE [LARGE SCALE GENOMIC DNA]</scope>
    <source>
        <strain evidence="2 3">LPB0138</strain>
    </source>
</reference>
<dbReference type="InterPro" id="IPR033469">
    <property type="entry name" value="CYTH-like_dom_sf"/>
</dbReference>
<dbReference type="PROSITE" id="PS51707">
    <property type="entry name" value="CYTH"/>
    <property type="match status" value="1"/>
</dbReference>
<dbReference type="Proteomes" id="UP000176050">
    <property type="component" value="Chromosome"/>
</dbReference>
<keyword evidence="3" id="KW-1185">Reference proteome</keyword>
<proteinExistence type="predicted"/>
<dbReference type="Gene3D" id="2.40.320.10">
    <property type="entry name" value="Hypothetical Protein Pfu-838710-001"/>
    <property type="match status" value="1"/>
</dbReference>
<dbReference type="SUPFAM" id="SSF55154">
    <property type="entry name" value="CYTH-like phosphatases"/>
    <property type="match status" value="1"/>
</dbReference>
<sequence>MAVEIERKFLLKNDSFKSESFKTSYIKQGFLNSNKNRVVRVRLIDKSGYLTVKGISNEEGLTRFEWEKKISKKDAESLLKLCEKGVIEKYRHFIKKGKHTFEVDEFLGDNIGLVIAEIELSEENEDFDKPKWLGKEVTGIIKYYNSELSKNSFKNWT</sequence>
<gene>
    <name evidence="2" type="ORF">LPB138_10810</name>
</gene>
<dbReference type="SMART" id="SM01118">
    <property type="entry name" value="CYTH"/>
    <property type="match status" value="1"/>
</dbReference>
<name>A0A1D8P997_9FLAO</name>
<evidence type="ECO:0000313" key="3">
    <source>
        <dbReference type="Proteomes" id="UP000176050"/>
    </source>
</evidence>
<dbReference type="PANTHER" id="PTHR40114">
    <property type="entry name" value="SLR0698 PROTEIN"/>
    <property type="match status" value="1"/>
</dbReference>
<dbReference type="InterPro" id="IPR012042">
    <property type="entry name" value="NeuTTM/CthTTM-like"/>
</dbReference>
<feature type="domain" description="CYTH" evidence="1">
    <location>
        <begin position="2"/>
        <end position="157"/>
    </location>
</feature>
<dbReference type="RefSeq" id="WP_070237301.1">
    <property type="nucleotide sequence ID" value="NZ_CP017478.1"/>
</dbReference>
<evidence type="ECO:0000313" key="2">
    <source>
        <dbReference type="EMBL" id="AOW21137.1"/>
    </source>
</evidence>
<dbReference type="STRING" id="1850246.LPB138_10810"/>